<reference evidence="2" key="3">
    <citation type="submission" date="2023-03" db="UniProtKB">
        <authorList>
            <consortium name="EnsemblPlants"/>
        </authorList>
    </citation>
    <scope>IDENTIFICATION</scope>
    <source>
        <strain evidence="2">cv. Chiifu-401-42</strain>
    </source>
</reference>
<dbReference type="InterPro" id="IPR044822">
    <property type="entry name" value="Myb_DNA-bind_4"/>
</dbReference>
<dbReference type="Proteomes" id="UP000011750">
    <property type="component" value="Chromosome A07"/>
</dbReference>
<dbReference type="InterPro" id="IPR044823">
    <property type="entry name" value="ASIL1/2-like"/>
</dbReference>
<evidence type="ECO:0000313" key="3">
    <source>
        <dbReference type="Proteomes" id="UP000011750"/>
    </source>
</evidence>
<sequence length="149" mass="18185">MGDSEDETGYPKKFYPLNRLNHLMYTRPILKRHAYYREEDDNKKTKKSKKTKEKDIIIILRNEEWAEEWNELAEEVSEELWSERSKMSETQCRRMIDSLKRKYRKNKIKVDIHGSCSSKWLFFNKMDMLFTLRLSWNWGWVVVLIQEGL</sequence>
<name>M4DEX3_BRACM</name>
<dbReference type="PANTHER" id="PTHR31307:SF8">
    <property type="entry name" value="ALCOHOL DEHYDROGENASE TRANSCRIPTION FACTOR MYB_SANT-LIKE FAMILY PROTEIN"/>
    <property type="match status" value="1"/>
</dbReference>
<dbReference type="Gramene" id="Bra015045.1">
    <property type="protein sequence ID" value="Bra015045.1-P"/>
    <property type="gene ID" value="Bra015045"/>
</dbReference>
<dbReference type="PANTHER" id="PTHR31307">
    <property type="entry name" value="TRIHELIX TRANSCRIPTION FACTOR ASIL2"/>
    <property type="match status" value="1"/>
</dbReference>
<dbReference type="STRING" id="51351.M4DEX3"/>
<accession>M4DEX3</accession>
<feature type="domain" description="Myb/SANT-like DNA-binding" evidence="1">
    <location>
        <begin position="74"/>
        <end position="129"/>
    </location>
</feature>
<evidence type="ECO:0000259" key="1">
    <source>
        <dbReference type="Pfam" id="PF13837"/>
    </source>
</evidence>
<dbReference type="InParanoid" id="M4DEX3"/>
<dbReference type="eggNOG" id="KOG4282">
    <property type="taxonomic scope" value="Eukaryota"/>
</dbReference>
<organism evidence="2 3">
    <name type="scientific">Brassica campestris</name>
    <name type="common">Field mustard</name>
    <dbReference type="NCBI Taxonomy" id="3711"/>
    <lineage>
        <taxon>Eukaryota</taxon>
        <taxon>Viridiplantae</taxon>
        <taxon>Streptophyta</taxon>
        <taxon>Embryophyta</taxon>
        <taxon>Tracheophyta</taxon>
        <taxon>Spermatophyta</taxon>
        <taxon>Magnoliopsida</taxon>
        <taxon>eudicotyledons</taxon>
        <taxon>Gunneridae</taxon>
        <taxon>Pentapetalae</taxon>
        <taxon>rosids</taxon>
        <taxon>malvids</taxon>
        <taxon>Brassicales</taxon>
        <taxon>Brassicaceae</taxon>
        <taxon>Brassiceae</taxon>
        <taxon>Brassica</taxon>
    </lineage>
</organism>
<dbReference type="Pfam" id="PF13837">
    <property type="entry name" value="Myb_DNA-bind_4"/>
    <property type="match status" value="1"/>
</dbReference>
<dbReference type="OMA" id="SKWLFFN"/>
<reference evidence="2 3" key="2">
    <citation type="journal article" date="2018" name="Hortic Res">
        <title>Improved Brassica rapa reference genome by single-molecule sequencing and chromosome conformation capture technologies.</title>
        <authorList>
            <person name="Zhang L."/>
            <person name="Cai X."/>
            <person name="Wu J."/>
            <person name="Liu M."/>
            <person name="Grob S."/>
            <person name="Cheng F."/>
            <person name="Liang J."/>
            <person name="Cai C."/>
            <person name="Liu Z."/>
            <person name="Liu B."/>
            <person name="Wang F."/>
            <person name="Li S."/>
            <person name="Liu F."/>
            <person name="Li X."/>
            <person name="Cheng L."/>
            <person name="Yang W."/>
            <person name="Li M.H."/>
            <person name="Grossniklaus U."/>
            <person name="Zheng H."/>
            <person name="Wang X."/>
        </authorList>
    </citation>
    <scope>NUCLEOTIDE SEQUENCE [LARGE SCALE GENOMIC DNA]</scope>
    <source>
        <strain evidence="2 3">cv. Chiifu-401-42</strain>
    </source>
</reference>
<evidence type="ECO:0000313" key="2">
    <source>
        <dbReference type="EnsemblPlants" id="Bra015045.1-P"/>
    </source>
</evidence>
<reference evidence="2 3" key="1">
    <citation type="journal article" date="2011" name="Nat. Genet.">
        <title>The genome of the mesopolyploid crop species Brassica rapa.</title>
        <authorList>
            <consortium name="Brassica rapa Genome Sequencing Project Consortium"/>
            <person name="Wang X."/>
            <person name="Wang H."/>
            <person name="Wang J."/>
            <person name="Sun R."/>
            <person name="Wu J."/>
            <person name="Liu S."/>
            <person name="Bai Y."/>
            <person name="Mun J.H."/>
            <person name="Bancroft I."/>
            <person name="Cheng F."/>
            <person name="Huang S."/>
            <person name="Li X."/>
            <person name="Hua W."/>
            <person name="Wang J."/>
            <person name="Wang X."/>
            <person name="Freeling M."/>
            <person name="Pires J.C."/>
            <person name="Paterson A.H."/>
            <person name="Chalhoub B."/>
            <person name="Wang B."/>
            <person name="Hayward A."/>
            <person name="Sharpe A.G."/>
            <person name="Park B.S."/>
            <person name="Weisshaar B."/>
            <person name="Liu B."/>
            <person name="Li B."/>
            <person name="Liu B."/>
            <person name="Tong C."/>
            <person name="Song C."/>
            <person name="Duran C."/>
            <person name="Peng C."/>
            <person name="Geng C."/>
            <person name="Koh C."/>
            <person name="Lin C."/>
            <person name="Edwards D."/>
            <person name="Mu D."/>
            <person name="Shen D."/>
            <person name="Soumpourou E."/>
            <person name="Li F."/>
            <person name="Fraser F."/>
            <person name="Conant G."/>
            <person name="Lassalle G."/>
            <person name="King G.J."/>
            <person name="Bonnema G."/>
            <person name="Tang H."/>
            <person name="Wang H."/>
            <person name="Belcram H."/>
            <person name="Zhou H."/>
            <person name="Hirakawa H."/>
            <person name="Abe H."/>
            <person name="Guo H."/>
            <person name="Wang H."/>
            <person name="Jin H."/>
            <person name="Parkin I.A."/>
            <person name="Batley J."/>
            <person name="Kim J.S."/>
            <person name="Just J."/>
            <person name="Li J."/>
            <person name="Xu J."/>
            <person name="Deng J."/>
            <person name="Kim J.A."/>
            <person name="Li J."/>
            <person name="Yu J."/>
            <person name="Meng J."/>
            <person name="Wang J."/>
            <person name="Min J."/>
            <person name="Poulain J."/>
            <person name="Wang J."/>
            <person name="Hatakeyama K."/>
            <person name="Wu K."/>
            <person name="Wang L."/>
            <person name="Fang L."/>
            <person name="Trick M."/>
            <person name="Links M.G."/>
            <person name="Zhao M."/>
            <person name="Jin M."/>
            <person name="Ramchiary N."/>
            <person name="Drou N."/>
            <person name="Berkman P.J."/>
            <person name="Cai Q."/>
            <person name="Huang Q."/>
            <person name="Li R."/>
            <person name="Tabata S."/>
            <person name="Cheng S."/>
            <person name="Zhang S."/>
            <person name="Zhang S."/>
            <person name="Huang S."/>
            <person name="Sato S."/>
            <person name="Sun S."/>
            <person name="Kwon S.J."/>
            <person name="Choi S.R."/>
            <person name="Lee T.H."/>
            <person name="Fan W."/>
            <person name="Zhao X."/>
            <person name="Tan X."/>
            <person name="Xu X."/>
            <person name="Wang Y."/>
            <person name="Qiu Y."/>
            <person name="Yin Y."/>
            <person name="Li Y."/>
            <person name="Du Y."/>
            <person name="Liao Y."/>
            <person name="Lim Y."/>
            <person name="Narusaka Y."/>
            <person name="Wang Y."/>
            <person name="Wang Z."/>
            <person name="Li Z."/>
            <person name="Wang Z."/>
            <person name="Xiong Z."/>
            <person name="Zhang Z."/>
        </authorList>
    </citation>
    <scope>NUCLEOTIDE SEQUENCE [LARGE SCALE GENOMIC DNA]</scope>
    <source>
        <strain evidence="2 3">cv. Chiifu-401-42</strain>
    </source>
</reference>
<proteinExistence type="predicted"/>
<dbReference type="OrthoDB" id="10405592at2759"/>
<dbReference type="EnsemblPlants" id="Bra015045.1">
    <property type="protein sequence ID" value="Bra015045.1-P"/>
    <property type="gene ID" value="Bra015045"/>
</dbReference>
<protein>
    <recommendedName>
        <fullName evidence="1">Myb/SANT-like DNA-binding domain-containing protein</fullName>
    </recommendedName>
</protein>
<keyword evidence="3" id="KW-1185">Reference proteome</keyword>
<dbReference type="HOGENOM" id="CLU_1752308_0_0_1"/>
<dbReference type="AlphaFoldDB" id="M4DEX3"/>